<dbReference type="SMART" id="SM00308">
    <property type="entry name" value="LH2"/>
    <property type="match status" value="1"/>
</dbReference>
<dbReference type="Pfam" id="PF01477">
    <property type="entry name" value="PLAT"/>
    <property type="match status" value="4"/>
</dbReference>
<dbReference type="PANTHER" id="PTHR45901">
    <property type="entry name" value="PROTEIN CBG12474"/>
    <property type="match status" value="1"/>
</dbReference>
<name>A0ABM1DUQ5_PRICU</name>
<proteinExistence type="predicted"/>
<reference evidence="5" key="1">
    <citation type="submission" date="2025-08" db="UniProtKB">
        <authorList>
            <consortium name="RefSeq"/>
        </authorList>
    </citation>
    <scope>IDENTIFICATION</scope>
</reference>
<dbReference type="Gene3D" id="2.60.60.20">
    <property type="entry name" value="PLAT/LH2 domain"/>
    <property type="match status" value="2"/>
</dbReference>
<dbReference type="InterPro" id="IPR001024">
    <property type="entry name" value="PLAT/LH2_dom"/>
</dbReference>
<dbReference type="PROSITE" id="PS50095">
    <property type="entry name" value="PLAT"/>
    <property type="match status" value="5"/>
</dbReference>
<dbReference type="PANTHER" id="PTHR45901:SF7">
    <property type="entry name" value="OXYGEN-REGULATED PROTEIN 1"/>
    <property type="match status" value="1"/>
</dbReference>
<dbReference type="RefSeq" id="XP_014663676.1">
    <property type="nucleotide sequence ID" value="XM_014808190.1"/>
</dbReference>
<feature type="domain" description="PLAT" evidence="3">
    <location>
        <begin position="183"/>
        <end position="301"/>
    </location>
</feature>
<dbReference type="GeneID" id="106806302"/>
<evidence type="ECO:0000256" key="1">
    <source>
        <dbReference type="PROSITE-ProRule" id="PRU00152"/>
    </source>
</evidence>
<dbReference type="Gene3D" id="2.40.180.10">
    <property type="entry name" value="Catalase core domain"/>
    <property type="match status" value="2"/>
</dbReference>
<feature type="domain" description="PLAT" evidence="3">
    <location>
        <begin position="526"/>
        <end position="638"/>
    </location>
</feature>
<dbReference type="SUPFAM" id="SSF49723">
    <property type="entry name" value="Lipase/lipooxygenase domain (PLAT/LH2 domain)"/>
    <property type="match status" value="5"/>
</dbReference>
<feature type="domain" description="PLAT" evidence="3">
    <location>
        <begin position="52"/>
        <end position="169"/>
    </location>
</feature>
<dbReference type="InterPro" id="IPR052970">
    <property type="entry name" value="Inner_ear_hair_cell_LOXHD"/>
</dbReference>
<evidence type="ECO:0000313" key="5">
    <source>
        <dbReference type="RefSeq" id="XP_014663676.1"/>
    </source>
</evidence>
<feature type="region of interest" description="Disordered" evidence="2">
    <location>
        <begin position="15"/>
        <end position="38"/>
    </location>
</feature>
<evidence type="ECO:0000313" key="4">
    <source>
        <dbReference type="Proteomes" id="UP000695022"/>
    </source>
</evidence>
<feature type="domain" description="PLAT" evidence="3">
    <location>
        <begin position="649"/>
        <end position="768"/>
    </location>
</feature>
<accession>A0ABM1DUQ5</accession>
<sequence length="874" mass="98169">MNNLVAQLSIPTMMLVGDPDPTPVNSPTSDDPGGESLGLVKELGPRQLSLDDEYNVYVKTAADSHPTSAPVVHLTAYSQLSCSDEFILVNNDPAILRPDSENLFEMVLHNIRPIVKVRLRLGEGQDDWEGWHLESVRFKNKNTGSDYLFNFDQWLTAKEGGNIAAERSLTEVESSVEQEFLGCQYQVMVYTGDRWGAETDADLYVTLAGEHGETGQQWLKNSDNEEKFLRNQVDTFTVNCKQLGDLYKVTIGHNGVGHGSGVFIDRVVVSQQGFLQKEYHFPCGRWLDDGQEDGKTERELILLGISESRDIDDADLGSPSGEAPLSPGYVDEVRWKESIELRKHIILENKAINEELKFALYPRADERDYYLEAPVFRPMSTELSYLTTYVVEVYTADREAESPMIPYINIVGDRGQTGKRQLFEGAANNSFGKGQVTTVYVNTCLLGPIRQCIVGHDNHGEGEGWLLDRITIREGIHGRYQATFLCNQWLDIGRDDHMVEKHLSPSKEEMLSTAAPPGEGGTAFGGDWNIWLKLDEKQGCKDVRLYVAAYGDTGRTADMPMNPLMLHGATYQYLLTFGNIGNLFKLRFALHSNREAAAWFINKIKLKNVTSHQEFLMYPVDSLRCTADSPVSYMELATILPDVPPLEGFEYVVRVYTGDYEGAGTDAQVWLMLHGEFGDTGRRLLSKSTTNSKPFQRAMMDEFQLSAIDLGKLDHVTLEHDGHGRGAGCYINKIIVNVSLNDTVDRIFPVNRWIDEGAGDRRLDVKCPLLGDVDTSEIMDAAAESDGMWTCTVITDAKGCHEVDQWTLIAYGEFGCSAKIRLEHLLDSNNPTKFDVELGPTGRIYKIRLTYENEDDMHFRWPIRSVGTFVRWYS</sequence>
<dbReference type="InterPro" id="IPR036392">
    <property type="entry name" value="PLAT/LH2_dom_sf"/>
</dbReference>
<protein>
    <submittedName>
        <fullName evidence="5">Lipoxygenase homology domain-containing protein 1-like</fullName>
    </submittedName>
</protein>
<feature type="domain" description="PLAT" evidence="3">
    <location>
        <begin position="387"/>
        <end position="504"/>
    </location>
</feature>
<evidence type="ECO:0000259" key="3">
    <source>
        <dbReference type="PROSITE" id="PS50095"/>
    </source>
</evidence>
<comment type="caution">
    <text evidence="1">Lacks conserved residue(s) required for the propagation of feature annotation.</text>
</comment>
<evidence type="ECO:0000256" key="2">
    <source>
        <dbReference type="SAM" id="MobiDB-lite"/>
    </source>
</evidence>
<keyword evidence="4" id="KW-1185">Reference proteome</keyword>
<dbReference type="CDD" id="cd01756">
    <property type="entry name" value="PLAT_repeat"/>
    <property type="match status" value="1"/>
</dbReference>
<dbReference type="Proteomes" id="UP000695022">
    <property type="component" value="Unplaced"/>
</dbReference>
<gene>
    <name evidence="5" type="primary">LOC106806302</name>
</gene>
<organism evidence="4 5">
    <name type="scientific">Priapulus caudatus</name>
    <name type="common">Priapulid worm</name>
    <dbReference type="NCBI Taxonomy" id="37621"/>
    <lineage>
        <taxon>Eukaryota</taxon>
        <taxon>Metazoa</taxon>
        <taxon>Ecdysozoa</taxon>
        <taxon>Scalidophora</taxon>
        <taxon>Priapulida</taxon>
        <taxon>Priapulimorpha</taxon>
        <taxon>Priapulimorphida</taxon>
        <taxon>Priapulidae</taxon>
        <taxon>Priapulus</taxon>
    </lineage>
</organism>